<evidence type="ECO:0000259" key="1">
    <source>
        <dbReference type="PROSITE" id="PS50104"/>
    </source>
</evidence>
<keyword evidence="3" id="KW-1185">Reference proteome</keyword>
<dbReference type="EMBL" id="AZHX01000722">
    <property type="protein sequence ID" value="ETX06351.1"/>
    <property type="molecule type" value="Genomic_DNA"/>
</dbReference>
<dbReference type="Pfam" id="PF13676">
    <property type="entry name" value="TIR_2"/>
    <property type="match status" value="1"/>
</dbReference>
<accession>W4M8W4</accession>
<dbReference type="InterPro" id="IPR000157">
    <property type="entry name" value="TIR_dom"/>
</dbReference>
<protein>
    <recommendedName>
        <fullName evidence="1">TIR domain-containing protein</fullName>
    </recommendedName>
</protein>
<dbReference type="GO" id="GO:0007165">
    <property type="term" value="P:signal transduction"/>
    <property type="evidence" value="ECO:0007669"/>
    <property type="project" value="InterPro"/>
</dbReference>
<dbReference type="PROSITE" id="PS50104">
    <property type="entry name" value="TIR"/>
    <property type="match status" value="1"/>
</dbReference>
<dbReference type="HOGENOM" id="CLU_1812250_0_0_7"/>
<dbReference type="SUPFAM" id="SSF52200">
    <property type="entry name" value="Toll/Interleukin receptor TIR domain"/>
    <property type="match status" value="1"/>
</dbReference>
<organism evidence="2 3">
    <name type="scientific">Candidatus Entotheonella gemina</name>
    <dbReference type="NCBI Taxonomy" id="1429439"/>
    <lineage>
        <taxon>Bacteria</taxon>
        <taxon>Pseudomonadati</taxon>
        <taxon>Nitrospinota/Tectimicrobiota group</taxon>
        <taxon>Candidatus Tectimicrobiota</taxon>
        <taxon>Candidatus Entotheonellia</taxon>
        <taxon>Candidatus Entotheonellales</taxon>
        <taxon>Candidatus Entotheonellaceae</taxon>
        <taxon>Candidatus Entotheonella</taxon>
    </lineage>
</organism>
<sequence length="142" mass="15917">MPKVFISYNSNDAMFADLVKARLEVAGVDVWLDDGNLRPGEEWRNTIDDSISSSDALFIIITPTSCMSPYVTYEWSFALGKGIKVIPLLLEESDIHPRLDVMQHLNFTDQRRGPWGELIQTINDTVFTLGQTDLILAQLAGT</sequence>
<dbReference type="InterPro" id="IPR035897">
    <property type="entry name" value="Toll_tir_struct_dom_sf"/>
</dbReference>
<dbReference type="Proteomes" id="UP000019140">
    <property type="component" value="Unassembled WGS sequence"/>
</dbReference>
<comment type="caution">
    <text evidence="2">The sequence shown here is derived from an EMBL/GenBank/DDBJ whole genome shotgun (WGS) entry which is preliminary data.</text>
</comment>
<feature type="domain" description="TIR" evidence="1">
    <location>
        <begin position="1"/>
        <end position="122"/>
    </location>
</feature>
<name>W4M8W4_9BACT</name>
<evidence type="ECO:0000313" key="2">
    <source>
        <dbReference type="EMBL" id="ETX06351.1"/>
    </source>
</evidence>
<proteinExistence type="predicted"/>
<evidence type="ECO:0000313" key="3">
    <source>
        <dbReference type="Proteomes" id="UP000019140"/>
    </source>
</evidence>
<dbReference type="Gene3D" id="3.40.50.10140">
    <property type="entry name" value="Toll/interleukin-1 receptor homology (TIR) domain"/>
    <property type="match status" value="1"/>
</dbReference>
<dbReference type="AlphaFoldDB" id="W4M8W4"/>
<gene>
    <name evidence="2" type="ORF">ETSY2_17645</name>
</gene>
<reference evidence="2 3" key="1">
    <citation type="journal article" date="2014" name="Nature">
        <title>An environmental bacterial taxon with a large and distinct metabolic repertoire.</title>
        <authorList>
            <person name="Wilson M.C."/>
            <person name="Mori T."/>
            <person name="Ruckert C."/>
            <person name="Uria A.R."/>
            <person name="Helf M.J."/>
            <person name="Takada K."/>
            <person name="Gernert C."/>
            <person name="Steffens U.A."/>
            <person name="Heycke N."/>
            <person name="Schmitt S."/>
            <person name="Rinke C."/>
            <person name="Helfrich E.J."/>
            <person name="Brachmann A.O."/>
            <person name="Gurgui C."/>
            <person name="Wakimoto T."/>
            <person name="Kracht M."/>
            <person name="Crusemann M."/>
            <person name="Hentschel U."/>
            <person name="Abe I."/>
            <person name="Matsunaga S."/>
            <person name="Kalinowski J."/>
            <person name="Takeyama H."/>
            <person name="Piel J."/>
        </authorList>
    </citation>
    <scope>NUCLEOTIDE SEQUENCE [LARGE SCALE GENOMIC DNA]</scope>
    <source>
        <strain evidence="3">TSY2</strain>
    </source>
</reference>
<dbReference type="SMART" id="SM00255">
    <property type="entry name" value="TIR"/>
    <property type="match status" value="1"/>
</dbReference>